<dbReference type="EMBL" id="VDCH01000011">
    <property type="protein sequence ID" value="TNJ38910.1"/>
    <property type="molecule type" value="Genomic_DNA"/>
</dbReference>
<evidence type="ECO:0000256" key="1">
    <source>
        <dbReference type="SAM" id="Phobius"/>
    </source>
</evidence>
<accession>A0A5C4S5W7</accession>
<dbReference type="InterPro" id="IPR027417">
    <property type="entry name" value="P-loop_NTPase"/>
</dbReference>
<dbReference type="InterPro" id="IPR007111">
    <property type="entry name" value="NACHT_NTPase"/>
</dbReference>
<dbReference type="OrthoDB" id="595053at2"/>
<evidence type="ECO:0000259" key="2">
    <source>
        <dbReference type="PROSITE" id="PS50837"/>
    </source>
</evidence>
<keyword evidence="1" id="KW-0472">Membrane</keyword>
<feature type="transmembrane region" description="Helical" evidence="1">
    <location>
        <begin position="492"/>
        <end position="511"/>
    </location>
</feature>
<feature type="transmembrane region" description="Helical" evidence="1">
    <location>
        <begin position="564"/>
        <end position="587"/>
    </location>
</feature>
<protein>
    <submittedName>
        <fullName evidence="3">NACHT domain-containing protein</fullName>
    </submittedName>
</protein>
<keyword evidence="1" id="KW-0812">Transmembrane</keyword>
<feature type="transmembrane region" description="Helical" evidence="1">
    <location>
        <begin position="594"/>
        <end position="618"/>
    </location>
</feature>
<dbReference type="RefSeq" id="WP_139456860.1">
    <property type="nucleotide sequence ID" value="NZ_VDCH01000011.1"/>
</dbReference>
<name>A0A5C4S5W7_CHLTI</name>
<keyword evidence="4" id="KW-1185">Reference proteome</keyword>
<feature type="domain" description="NACHT" evidence="2">
    <location>
        <begin position="148"/>
        <end position="237"/>
    </location>
</feature>
<dbReference type="Gene3D" id="3.40.50.300">
    <property type="entry name" value="P-loop containing nucleotide triphosphate hydrolases"/>
    <property type="match status" value="1"/>
</dbReference>
<reference evidence="3 4" key="1">
    <citation type="submission" date="2019-05" db="EMBL/GenBank/DDBJ databases">
        <title>Draft Whole-Genome sequence of the green sulfur bacterium Chlorobaculum thiosulfatiphilum DSM 249.</title>
        <authorList>
            <person name="Meyer T.E."/>
            <person name="Kyndt J.A."/>
        </authorList>
    </citation>
    <scope>NUCLEOTIDE SEQUENCE [LARGE SCALE GENOMIC DNA]</scope>
    <source>
        <strain evidence="3 4">DSM 249</strain>
    </source>
</reference>
<proteinExistence type="predicted"/>
<feature type="transmembrane region" description="Helical" evidence="1">
    <location>
        <begin position="518"/>
        <end position="544"/>
    </location>
</feature>
<evidence type="ECO:0000313" key="4">
    <source>
        <dbReference type="Proteomes" id="UP000308271"/>
    </source>
</evidence>
<organism evidence="3 4">
    <name type="scientific">Chlorobaculum thiosulfatiphilum</name>
    <name type="common">Chlorobium limicola f.sp. thiosulfatophilum</name>
    <dbReference type="NCBI Taxonomy" id="115852"/>
    <lineage>
        <taxon>Bacteria</taxon>
        <taxon>Pseudomonadati</taxon>
        <taxon>Chlorobiota</taxon>
        <taxon>Chlorobiia</taxon>
        <taxon>Chlorobiales</taxon>
        <taxon>Chlorobiaceae</taxon>
        <taxon>Chlorobaculum</taxon>
    </lineage>
</organism>
<dbReference type="Pfam" id="PF05729">
    <property type="entry name" value="NACHT"/>
    <property type="match status" value="1"/>
</dbReference>
<dbReference type="Proteomes" id="UP000308271">
    <property type="component" value="Unassembled WGS sequence"/>
</dbReference>
<evidence type="ECO:0000313" key="3">
    <source>
        <dbReference type="EMBL" id="TNJ38910.1"/>
    </source>
</evidence>
<dbReference type="SUPFAM" id="SSF52540">
    <property type="entry name" value="P-loop containing nucleoside triphosphate hydrolases"/>
    <property type="match status" value="1"/>
</dbReference>
<sequence>MDAITTFLTTLWHWLAASWEWLLSEKGKDITGALANLATIIPVIAGIFIWLFFRSRRTKQQPTPLDPKANADLLKRNRQRMLEKVRHMWVEGVLEQSLYRIARLELGYKESPEMVEHSWNLVVERAGRQSEPIRAGTPMIELFDRFDKTLLILGAPGAGKTTLLLELARDLIERAENESSLPIPIIFNLSSWALQRPPIADWLIDELRKRYDVPEKIARFWIENEAILPLLDGLDEVAKEHRNACVEAINAYRENNGLLPIAICSRIADYETLTSKLKLQHAVTVQPLTPEQVDRYLAEAGDSLEPVRKLVREDKTLLELLDNPLMLSIMQLAFYNNADAATSLEDGNIENRRDKLFDSYIAAMFKRRKPSVPYKPEQTKKWISRLANAMKQREQTVFYIEQLQPELLPNKHRIQFKVLSLTASALVGGLVGWLATRLFFGLSAGLVFGLSGGLSTEQLSNHIKLAVGNFDLKRWIKLSSCIRLTIGNKIDWLVVGWLVVWPIYSLLLGLVIGITRGLFVMIIGWLTGMAVVLFFRLMFVNTFVYPEIDKQTETNQGVHRSFRYAVLSGIIIALFCAVFFGMLYGLAFRLRDGLVVGLNGGIIIGLFSGLFLGGYAVIQHYVLRFLLWSEGFAPLRYVRFLDYAADLLFLRKVGGGYIFVHRMIMEHFAAMEDSESAA</sequence>
<comment type="caution">
    <text evidence="3">The sequence shown here is derived from an EMBL/GenBank/DDBJ whole genome shotgun (WGS) entry which is preliminary data.</text>
</comment>
<dbReference type="AlphaFoldDB" id="A0A5C4S5W7"/>
<feature type="transmembrane region" description="Helical" evidence="1">
    <location>
        <begin position="418"/>
        <end position="440"/>
    </location>
</feature>
<dbReference type="PROSITE" id="PS50837">
    <property type="entry name" value="NACHT"/>
    <property type="match status" value="1"/>
</dbReference>
<feature type="transmembrane region" description="Helical" evidence="1">
    <location>
        <begin position="34"/>
        <end position="53"/>
    </location>
</feature>
<keyword evidence="1" id="KW-1133">Transmembrane helix</keyword>
<gene>
    <name evidence="3" type="ORF">FGF66_06465</name>
</gene>